<dbReference type="AlphaFoldDB" id="A0A2C6MHC7"/>
<reference evidence="2 3" key="1">
    <citation type="submission" date="2013-09" db="EMBL/GenBank/DDBJ databases">
        <title>Biodegradation of hydrocarbons in the deep terrestrial subsurface : characterization of a microbial consortium composed of two Desulfotomaculum species originating from a deep geological formation.</title>
        <authorList>
            <person name="Aullo T."/>
            <person name="Berlendis S."/>
            <person name="Lascourreges J.-F."/>
            <person name="Dessort D."/>
            <person name="Saint-Laurent S."/>
            <person name="Schraauwers B."/>
            <person name="Mas J."/>
            <person name="Magot M."/>
            <person name="Ranchou-Peyruse A."/>
        </authorList>
    </citation>
    <scope>NUCLEOTIDE SEQUENCE [LARGE SCALE GENOMIC DNA]</scope>
    <source>
        <strain evidence="2 3">Bs107</strain>
    </source>
</reference>
<accession>A0A2C6MHC7</accession>
<gene>
    <name evidence="2" type="ORF">P378_05200</name>
</gene>
<dbReference type="OrthoDB" id="4376109at2"/>
<evidence type="ECO:0000313" key="3">
    <source>
        <dbReference type="Proteomes" id="UP000222564"/>
    </source>
</evidence>
<evidence type="ECO:0008006" key="4">
    <source>
        <dbReference type="Google" id="ProtNLM"/>
    </source>
</evidence>
<protein>
    <recommendedName>
        <fullName evidence="4">TNase-like domain-containing protein</fullName>
    </recommendedName>
</protein>
<evidence type="ECO:0000313" key="2">
    <source>
        <dbReference type="EMBL" id="PHJ39144.1"/>
    </source>
</evidence>
<feature type="region of interest" description="Disordered" evidence="1">
    <location>
        <begin position="31"/>
        <end position="73"/>
    </location>
</feature>
<proteinExistence type="predicted"/>
<evidence type="ECO:0000256" key="1">
    <source>
        <dbReference type="SAM" id="MobiDB-lite"/>
    </source>
</evidence>
<feature type="compositionally biased region" description="Low complexity" evidence="1">
    <location>
        <begin position="41"/>
        <end position="57"/>
    </location>
</feature>
<dbReference type="RefSeq" id="WP_099082425.1">
    <property type="nucleotide sequence ID" value="NZ_AWQQ01000033.1"/>
</dbReference>
<dbReference type="Proteomes" id="UP000222564">
    <property type="component" value="Unassembled WGS sequence"/>
</dbReference>
<organism evidence="2 3">
    <name type="scientific">Desulforamulus profundi</name>
    <dbReference type="NCBI Taxonomy" id="1383067"/>
    <lineage>
        <taxon>Bacteria</taxon>
        <taxon>Bacillati</taxon>
        <taxon>Bacillota</taxon>
        <taxon>Clostridia</taxon>
        <taxon>Eubacteriales</taxon>
        <taxon>Peptococcaceae</taxon>
        <taxon>Desulforamulus</taxon>
    </lineage>
</organism>
<keyword evidence="3" id="KW-1185">Reference proteome</keyword>
<sequence length="114" mass="12396">MLDGYAQVMTIPHNVKYADLFVKLQREAREGDHGLWGSGGQHSQDQGQAAHTVPAGAAGKGPGPHGETIKGNINSKGEKIYHVPGGRYYDKANLEAWFFTEEDAQAAGYRRSKV</sequence>
<name>A0A2C6MHC7_9FIRM</name>
<dbReference type="EMBL" id="AWQQ01000033">
    <property type="protein sequence ID" value="PHJ39144.1"/>
    <property type="molecule type" value="Genomic_DNA"/>
</dbReference>
<comment type="caution">
    <text evidence="2">The sequence shown here is derived from an EMBL/GenBank/DDBJ whole genome shotgun (WGS) entry which is preliminary data.</text>
</comment>